<name>A0ABC8RVI4_9AQUA</name>
<feature type="region of interest" description="Disordered" evidence="1">
    <location>
        <begin position="27"/>
        <end position="57"/>
    </location>
</feature>
<gene>
    <name evidence="2" type="ORF">ILEXP_LOCUS16475</name>
</gene>
<proteinExistence type="predicted"/>
<evidence type="ECO:0000313" key="2">
    <source>
        <dbReference type="EMBL" id="CAK9148532.1"/>
    </source>
</evidence>
<dbReference type="Proteomes" id="UP001642360">
    <property type="component" value="Unassembled WGS sequence"/>
</dbReference>
<evidence type="ECO:0000313" key="3">
    <source>
        <dbReference type="Proteomes" id="UP001642360"/>
    </source>
</evidence>
<keyword evidence="3" id="KW-1185">Reference proteome</keyword>
<feature type="compositionally biased region" description="Basic and acidic residues" evidence="1">
    <location>
        <begin position="38"/>
        <end position="57"/>
    </location>
</feature>
<reference evidence="2 3" key="1">
    <citation type="submission" date="2024-02" db="EMBL/GenBank/DDBJ databases">
        <authorList>
            <person name="Vignale AGUSTIN F."/>
            <person name="Sosa J E."/>
            <person name="Modenutti C."/>
        </authorList>
    </citation>
    <scope>NUCLEOTIDE SEQUENCE [LARGE SCALE GENOMIC DNA]</scope>
</reference>
<dbReference type="EMBL" id="CAUOFW020001758">
    <property type="protein sequence ID" value="CAK9148532.1"/>
    <property type="molecule type" value="Genomic_DNA"/>
</dbReference>
<feature type="non-terminal residue" evidence="2">
    <location>
        <position position="1"/>
    </location>
</feature>
<sequence length="57" mass="6505">GKSHMKYPGEIRRNITKDHGVEKPVTVGRRKSGVASLTDRHKQERMFDQSGRNNKDA</sequence>
<organism evidence="2 3">
    <name type="scientific">Ilex paraguariensis</name>
    <name type="common">yerba mate</name>
    <dbReference type="NCBI Taxonomy" id="185542"/>
    <lineage>
        <taxon>Eukaryota</taxon>
        <taxon>Viridiplantae</taxon>
        <taxon>Streptophyta</taxon>
        <taxon>Embryophyta</taxon>
        <taxon>Tracheophyta</taxon>
        <taxon>Spermatophyta</taxon>
        <taxon>Magnoliopsida</taxon>
        <taxon>eudicotyledons</taxon>
        <taxon>Gunneridae</taxon>
        <taxon>Pentapetalae</taxon>
        <taxon>asterids</taxon>
        <taxon>campanulids</taxon>
        <taxon>Aquifoliales</taxon>
        <taxon>Aquifoliaceae</taxon>
        <taxon>Ilex</taxon>
    </lineage>
</organism>
<comment type="caution">
    <text evidence="2">The sequence shown here is derived from an EMBL/GenBank/DDBJ whole genome shotgun (WGS) entry which is preliminary data.</text>
</comment>
<evidence type="ECO:0000256" key="1">
    <source>
        <dbReference type="SAM" id="MobiDB-lite"/>
    </source>
</evidence>
<accession>A0ABC8RVI4</accession>
<dbReference type="AlphaFoldDB" id="A0ABC8RVI4"/>
<protein>
    <submittedName>
        <fullName evidence="2">Uncharacterized protein</fullName>
    </submittedName>
</protein>